<accession>A0A0F9HVM5</accession>
<dbReference type="PANTHER" id="PTHR46499">
    <property type="entry name" value="QUEUINE TRNA-RIBOSYLTRANSFERASE"/>
    <property type="match status" value="1"/>
</dbReference>
<dbReference type="EMBL" id="LAZR01021332">
    <property type="protein sequence ID" value="KKL85705.1"/>
    <property type="molecule type" value="Genomic_DNA"/>
</dbReference>
<feature type="domain" description="tRNA-guanine(15) transglycosylase-like" evidence="2">
    <location>
        <begin position="13"/>
        <end position="121"/>
    </location>
</feature>
<dbReference type="InterPro" id="IPR002616">
    <property type="entry name" value="tRNA_ribo_trans-like"/>
</dbReference>
<dbReference type="PANTHER" id="PTHR46499:SF1">
    <property type="entry name" value="QUEUINE TRNA-RIBOSYLTRANSFERASE"/>
    <property type="match status" value="1"/>
</dbReference>
<reference evidence="3" key="1">
    <citation type="journal article" date="2015" name="Nature">
        <title>Complex archaea that bridge the gap between prokaryotes and eukaryotes.</title>
        <authorList>
            <person name="Spang A."/>
            <person name="Saw J.H."/>
            <person name="Jorgensen S.L."/>
            <person name="Zaremba-Niedzwiedzka K."/>
            <person name="Martijn J."/>
            <person name="Lind A.E."/>
            <person name="van Eijk R."/>
            <person name="Schleper C."/>
            <person name="Guy L."/>
            <person name="Ettema T.J."/>
        </authorList>
    </citation>
    <scope>NUCLEOTIDE SEQUENCE</scope>
</reference>
<dbReference type="InterPro" id="IPR036511">
    <property type="entry name" value="TGT-like_sf"/>
</dbReference>
<evidence type="ECO:0000259" key="2">
    <source>
        <dbReference type="Pfam" id="PF01702"/>
    </source>
</evidence>
<organism evidence="3">
    <name type="scientific">marine sediment metagenome</name>
    <dbReference type="NCBI Taxonomy" id="412755"/>
    <lineage>
        <taxon>unclassified sequences</taxon>
        <taxon>metagenomes</taxon>
        <taxon>ecological metagenomes</taxon>
    </lineage>
</organism>
<dbReference type="SUPFAM" id="SSF51713">
    <property type="entry name" value="tRNA-guanine transglycosylase"/>
    <property type="match status" value="1"/>
</dbReference>
<protein>
    <recommendedName>
        <fullName evidence="2">tRNA-guanine(15) transglycosylase-like domain-containing protein</fullName>
    </recommendedName>
</protein>
<evidence type="ECO:0000313" key="3">
    <source>
        <dbReference type="EMBL" id="KKL85705.1"/>
    </source>
</evidence>
<name>A0A0F9HVM5_9ZZZZ</name>
<dbReference type="AlphaFoldDB" id="A0A0F9HVM5"/>
<sequence>MLGFSVIKNDKSSNARAGLLEIRGREIETPVFMPVGTYAAVKTVSPMELKDLGAEIILSNAYHLFLRPGTRVIEKSGGIHRFTGWDRGFLTDSGGFQIFSLSSLRKIDRKGISFSSHIDGAK</sequence>
<dbReference type="Gene3D" id="3.20.20.105">
    <property type="entry name" value="Queuine tRNA-ribosyltransferase-like"/>
    <property type="match status" value="1"/>
</dbReference>
<dbReference type="NCBIfam" id="TIGR00449">
    <property type="entry name" value="tgt_general"/>
    <property type="match status" value="1"/>
</dbReference>
<keyword evidence="1" id="KW-0819">tRNA processing</keyword>
<gene>
    <name evidence="3" type="ORF">LCGC14_1952040</name>
</gene>
<evidence type="ECO:0000256" key="1">
    <source>
        <dbReference type="ARBA" id="ARBA00022694"/>
    </source>
</evidence>
<proteinExistence type="predicted"/>
<comment type="caution">
    <text evidence="3">The sequence shown here is derived from an EMBL/GenBank/DDBJ whole genome shotgun (WGS) entry which is preliminary data.</text>
</comment>
<dbReference type="GO" id="GO:0008616">
    <property type="term" value="P:tRNA queuosine(34) biosynthetic process"/>
    <property type="evidence" value="ECO:0007669"/>
    <property type="project" value="TreeGrafter"/>
</dbReference>
<feature type="non-terminal residue" evidence="3">
    <location>
        <position position="122"/>
    </location>
</feature>
<dbReference type="GO" id="GO:0005829">
    <property type="term" value="C:cytosol"/>
    <property type="evidence" value="ECO:0007669"/>
    <property type="project" value="TreeGrafter"/>
</dbReference>
<dbReference type="Pfam" id="PF01702">
    <property type="entry name" value="TGT"/>
    <property type="match status" value="1"/>
</dbReference>
<dbReference type="InterPro" id="IPR050076">
    <property type="entry name" value="ArchSynthase1/Queuine_TRR"/>
</dbReference>